<dbReference type="RefSeq" id="WP_115090400.1">
    <property type="nucleotide sequence ID" value="NZ_CP068107.1"/>
</dbReference>
<dbReference type="PROSITE" id="PS51257">
    <property type="entry name" value="PROKAR_LIPOPROTEIN"/>
    <property type="match status" value="1"/>
</dbReference>
<name>A0A378RMG5_MYROD</name>
<keyword evidence="1" id="KW-0732">Signal</keyword>
<dbReference type="Proteomes" id="UP000255024">
    <property type="component" value="Unassembled WGS sequence"/>
</dbReference>
<gene>
    <name evidence="2" type="ORF">NCTC11179_01006</name>
</gene>
<feature type="chain" id="PRO_5016788113" description="DUF4840 domain-containing protein" evidence="1">
    <location>
        <begin position="24"/>
        <end position="196"/>
    </location>
</feature>
<dbReference type="EMBL" id="UGQL01000001">
    <property type="protein sequence ID" value="STZ27471.1"/>
    <property type="molecule type" value="Genomic_DNA"/>
</dbReference>
<proteinExistence type="predicted"/>
<organism evidence="2 3">
    <name type="scientific">Myroides odoratus</name>
    <name type="common">Flavobacterium odoratum</name>
    <dbReference type="NCBI Taxonomy" id="256"/>
    <lineage>
        <taxon>Bacteria</taxon>
        <taxon>Pseudomonadati</taxon>
        <taxon>Bacteroidota</taxon>
        <taxon>Flavobacteriia</taxon>
        <taxon>Flavobacteriales</taxon>
        <taxon>Flavobacteriaceae</taxon>
        <taxon>Myroides</taxon>
    </lineage>
</organism>
<sequence>MKNFKFISAFSLLGVLLFTSCSTEDNEIQAQDQQIANKTFFYDLFHADGVKSDSRFATFAAGDYAGVYTGTYVINSMLAGSGPGDYADVQNKTITITVNEAAQTIGLEIEPFKVGKMPANINIDMDNIPYTESGNTIHFQGTQIDGFSVLGVYSNIDVDATITKNGTSYTMQLNFVANSQWGPMVINADVDFSGTK</sequence>
<reference evidence="2 3" key="1">
    <citation type="submission" date="2018-06" db="EMBL/GenBank/DDBJ databases">
        <authorList>
            <consortium name="Pathogen Informatics"/>
            <person name="Doyle S."/>
        </authorList>
    </citation>
    <scope>NUCLEOTIDE SEQUENCE [LARGE SCALE GENOMIC DNA]</scope>
    <source>
        <strain evidence="2 3">NCTC11179</strain>
    </source>
</reference>
<protein>
    <recommendedName>
        <fullName evidence="4">DUF4840 domain-containing protein</fullName>
    </recommendedName>
</protein>
<evidence type="ECO:0000313" key="3">
    <source>
        <dbReference type="Proteomes" id="UP000255024"/>
    </source>
</evidence>
<keyword evidence="3" id="KW-1185">Reference proteome</keyword>
<evidence type="ECO:0008006" key="4">
    <source>
        <dbReference type="Google" id="ProtNLM"/>
    </source>
</evidence>
<evidence type="ECO:0000256" key="1">
    <source>
        <dbReference type="SAM" id="SignalP"/>
    </source>
</evidence>
<feature type="signal peptide" evidence="1">
    <location>
        <begin position="1"/>
        <end position="23"/>
    </location>
</feature>
<accession>A0A378RMG5</accession>
<dbReference type="AlphaFoldDB" id="A0A378RMG5"/>
<evidence type="ECO:0000313" key="2">
    <source>
        <dbReference type="EMBL" id="STZ27471.1"/>
    </source>
</evidence>